<dbReference type="AlphaFoldDB" id="A0A948W673"/>
<sequence>MILLGAGGFLISCDEGPPVPISPETTWTSLRYHEYGVEGSVDLVLDHNGNIDVTDLRDGKTIAQDGYLSKGSVVEIDKLVAAVEPVPSRAEVPCSEGPRFFVSIIQDDMVLSFGGSPCQPVPENQAALAETLGRIAGYQSTFRPIVYHSIDQGRGHLKPGHYILRSQDDVSRTLQELSPSQPVIWPSIRFTEEMILGVVGEWDLLAIQVRDLSLTEDGQVKMTVLETIPYESCHIDDGYPFHFVRLPVNHGDLFIERETEKVPCGDF</sequence>
<evidence type="ECO:0000313" key="2">
    <source>
        <dbReference type="Proteomes" id="UP000777784"/>
    </source>
</evidence>
<dbReference type="Proteomes" id="UP000777784">
    <property type="component" value="Unassembled WGS sequence"/>
</dbReference>
<reference evidence="1" key="1">
    <citation type="submission" date="2021-05" db="EMBL/GenBank/DDBJ databases">
        <title>Energy efficiency and biological interactions define the core microbiome of deep oligotrophic groundwater.</title>
        <authorList>
            <person name="Mehrshad M."/>
            <person name="Lopez-Fernandez M."/>
            <person name="Bell E."/>
            <person name="Bernier-Latmani R."/>
            <person name="Bertilsson S."/>
            <person name="Dopson M."/>
        </authorList>
    </citation>
    <scope>NUCLEOTIDE SEQUENCE</scope>
    <source>
        <strain evidence="1">Modern_marine.mb.64</strain>
    </source>
</reference>
<gene>
    <name evidence="1" type="ORF">KJ970_09790</name>
</gene>
<comment type="caution">
    <text evidence="1">The sequence shown here is derived from an EMBL/GenBank/DDBJ whole genome shotgun (WGS) entry which is preliminary data.</text>
</comment>
<organism evidence="1 2">
    <name type="scientific">Eiseniibacteriota bacterium</name>
    <dbReference type="NCBI Taxonomy" id="2212470"/>
    <lineage>
        <taxon>Bacteria</taxon>
        <taxon>Candidatus Eiseniibacteriota</taxon>
    </lineage>
</organism>
<proteinExistence type="predicted"/>
<accession>A0A948W673</accession>
<dbReference type="EMBL" id="JAHJDP010000048">
    <property type="protein sequence ID" value="MBU2691209.1"/>
    <property type="molecule type" value="Genomic_DNA"/>
</dbReference>
<protein>
    <submittedName>
        <fullName evidence="1">Uncharacterized protein</fullName>
    </submittedName>
</protein>
<evidence type="ECO:0000313" key="1">
    <source>
        <dbReference type="EMBL" id="MBU2691209.1"/>
    </source>
</evidence>
<name>A0A948W673_UNCEI</name>